<evidence type="ECO:0000313" key="2">
    <source>
        <dbReference type="EMBL" id="CEK49635.1"/>
    </source>
</evidence>
<feature type="compositionally biased region" description="Polar residues" evidence="1">
    <location>
        <begin position="1"/>
        <end position="14"/>
    </location>
</feature>
<reference evidence="2" key="1">
    <citation type="submission" date="2014-12" db="EMBL/GenBank/DDBJ databases">
        <title>Insight into the proteome of Arion vulgaris.</title>
        <authorList>
            <person name="Aradska J."/>
            <person name="Bulat T."/>
            <person name="Smidak R."/>
            <person name="Sarate P."/>
            <person name="Gangsoo J."/>
            <person name="Sialana F."/>
            <person name="Bilban M."/>
            <person name="Lubec G."/>
        </authorList>
    </citation>
    <scope>NUCLEOTIDE SEQUENCE</scope>
    <source>
        <tissue evidence="2">Skin</tissue>
    </source>
</reference>
<evidence type="ECO:0000256" key="1">
    <source>
        <dbReference type="SAM" id="MobiDB-lite"/>
    </source>
</evidence>
<dbReference type="EMBL" id="HACG01002770">
    <property type="protein sequence ID" value="CEK49635.1"/>
    <property type="molecule type" value="Transcribed_RNA"/>
</dbReference>
<gene>
    <name evidence="2" type="primary">ORF8382</name>
</gene>
<sequence>MSRSRSIPSMSGGRTKSRRRQKDQGAADDQGILCVWLCSLRFTMRCWQTLSYPLNQSMVSS</sequence>
<feature type="region of interest" description="Disordered" evidence="1">
    <location>
        <begin position="1"/>
        <end position="27"/>
    </location>
</feature>
<proteinExistence type="predicted"/>
<feature type="non-terminal residue" evidence="2">
    <location>
        <position position="61"/>
    </location>
</feature>
<dbReference type="AlphaFoldDB" id="A0A0B6Y280"/>
<name>A0A0B6Y280_9EUPU</name>
<accession>A0A0B6Y280</accession>
<organism evidence="2">
    <name type="scientific">Arion vulgaris</name>
    <dbReference type="NCBI Taxonomy" id="1028688"/>
    <lineage>
        <taxon>Eukaryota</taxon>
        <taxon>Metazoa</taxon>
        <taxon>Spiralia</taxon>
        <taxon>Lophotrochozoa</taxon>
        <taxon>Mollusca</taxon>
        <taxon>Gastropoda</taxon>
        <taxon>Heterobranchia</taxon>
        <taxon>Euthyneura</taxon>
        <taxon>Panpulmonata</taxon>
        <taxon>Eupulmonata</taxon>
        <taxon>Stylommatophora</taxon>
        <taxon>Helicina</taxon>
        <taxon>Arionoidea</taxon>
        <taxon>Arionidae</taxon>
        <taxon>Arion</taxon>
    </lineage>
</organism>
<protein>
    <submittedName>
        <fullName evidence="2">Uncharacterized protein</fullName>
    </submittedName>
</protein>